<evidence type="ECO:0000256" key="1">
    <source>
        <dbReference type="SAM" id="MobiDB-lite"/>
    </source>
</evidence>
<protein>
    <submittedName>
        <fullName evidence="2">Uncharacterized protein</fullName>
    </submittedName>
</protein>
<evidence type="ECO:0000313" key="2">
    <source>
        <dbReference type="Ensembl" id="ENSCHIP00010017433.1"/>
    </source>
</evidence>
<name>A0A8C2PE08_CAPHI</name>
<reference evidence="2" key="2">
    <citation type="submission" date="2025-08" db="UniProtKB">
        <authorList>
            <consortium name="Ensembl"/>
        </authorList>
    </citation>
    <scope>IDENTIFICATION</scope>
</reference>
<reference evidence="2" key="1">
    <citation type="submission" date="2019-03" db="EMBL/GenBank/DDBJ databases">
        <title>Genome sequencing and reference-guided assembly of Black Bengal Goat (Capra hircus).</title>
        <authorList>
            <person name="Siddiki A.Z."/>
            <person name="Baten A."/>
            <person name="Billah M."/>
            <person name="Alam M.A.U."/>
            <person name="Shawrob K.S.M."/>
            <person name="Saha S."/>
            <person name="Chowdhury M."/>
            <person name="Rahman A.H."/>
            <person name="Stear M."/>
            <person name="Miah G."/>
            <person name="Das G.B."/>
            <person name="Hossain M.M."/>
            <person name="Kumkum M."/>
            <person name="Islam M.S."/>
            <person name="Mollah A.M."/>
            <person name="Ahsan A."/>
            <person name="Tusar F."/>
            <person name="Khan M.K.I."/>
        </authorList>
    </citation>
    <scope>NUCLEOTIDE SEQUENCE [LARGE SCALE GENOMIC DNA]</scope>
</reference>
<dbReference type="Ensembl" id="ENSCHIT00010024431.1">
    <property type="protein sequence ID" value="ENSCHIP00010017433.1"/>
    <property type="gene ID" value="ENSCHIG00010012747.1"/>
</dbReference>
<sequence>LARRGTHPRWPTGPALGPSVPQGPPRHMVTVLLRDQDKVLPRGIRTGKCHHPPWKHSAALWAQRGIPAGGTWAGSAVFGRCSSSKSCVPRPLPAPPRPPPLHILMLECELIFLAPSVLSQL</sequence>
<proteinExistence type="predicted"/>
<dbReference type="AlphaFoldDB" id="A0A8C2PE08"/>
<accession>A0A8C2PE08</accession>
<feature type="region of interest" description="Disordered" evidence="1">
    <location>
        <begin position="1"/>
        <end position="26"/>
    </location>
</feature>
<organism evidence="2">
    <name type="scientific">Capra hircus</name>
    <name type="common">Goat</name>
    <dbReference type="NCBI Taxonomy" id="9925"/>
    <lineage>
        <taxon>Eukaryota</taxon>
        <taxon>Metazoa</taxon>
        <taxon>Chordata</taxon>
        <taxon>Craniata</taxon>
        <taxon>Vertebrata</taxon>
        <taxon>Euteleostomi</taxon>
        <taxon>Mammalia</taxon>
        <taxon>Eutheria</taxon>
        <taxon>Laurasiatheria</taxon>
        <taxon>Artiodactyla</taxon>
        <taxon>Ruminantia</taxon>
        <taxon>Pecora</taxon>
        <taxon>Bovidae</taxon>
        <taxon>Caprinae</taxon>
        <taxon>Capra</taxon>
    </lineage>
</organism>